<reference evidence="4 5" key="1">
    <citation type="submission" date="2024-02" db="EMBL/GenBank/DDBJ databases">
        <authorList>
            <person name="Chen Y."/>
            <person name="Shah S."/>
            <person name="Dougan E. K."/>
            <person name="Thang M."/>
            <person name="Chan C."/>
        </authorList>
    </citation>
    <scope>NUCLEOTIDE SEQUENCE [LARGE SCALE GENOMIC DNA]</scope>
</reference>
<dbReference type="Gene3D" id="3.90.228.10">
    <property type="match status" value="1"/>
</dbReference>
<keyword evidence="1" id="KW-0520">NAD</keyword>
<keyword evidence="1" id="KW-0808">Transferase</keyword>
<dbReference type="InterPro" id="IPR051712">
    <property type="entry name" value="ARTD-AVP"/>
</dbReference>
<dbReference type="PANTHER" id="PTHR45740">
    <property type="entry name" value="POLY [ADP-RIBOSE] POLYMERASE"/>
    <property type="match status" value="1"/>
</dbReference>
<evidence type="ECO:0000256" key="1">
    <source>
        <dbReference type="RuleBase" id="RU362114"/>
    </source>
</evidence>
<comment type="caution">
    <text evidence="4">The sequence shown here is derived from an EMBL/GenBank/DDBJ whole genome shotgun (WGS) entry which is preliminary data.</text>
</comment>
<evidence type="ECO:0000313" key="4">
    <source>
        <dbReference type="EMBL" id="CAK9018619.1"/>
    </source>
</evidence>
<organism evidence="4 5">
    <name type="scientific">Durusdinium trenchii</name>
    <dbReference type="NCBI Taxonomy" id="1381693"/>
    <lineage>
        <taxon>Eukaryota</taxon>
        <taxon>Sar</taxon>
        <taxon>Alveolata</taxon>
        <taxon>Dinophyceae</taxon>
        <taxon>Suessiales</taxon>
        <taxon>Symbiodiniaceae</taxon>
        <taxon>Durusdinium</taxon>
    </lineage>
</organism>
<dbReference type="EMBL" id="CAXAMM010008846">
    <property type="protein sequence ID" value="CAK9018619.1"/>
    <property type="molecule type" value="Genomic_DNA"/>
</dbReference>
<keyword evidence="5" id="KW-1185">Reference proteome</keyword>
<evidence type="ECO:0000313" key="5">
    <source>
        <dbReference type="Proteomes" id="UP001642464"/>
    </source>
</evidence>
<dbReference type="PANTHER" id="PTHR45740:SF2">
    <property type="entry name" value="POLY [ADP-RIBOSE] POLYMERASE"/>
    <property type="match status" value="1"/>
</dbReference>
<feature type="domain" description="PARP catalytic" evidence="3">
    <location>
        <begin position="1"/>
        <end position="196"/>
    </location>
</feature>
<dbReference type="SUPFAM" id="SSF56399">
    <property type="entry name" value="ADP-ribosylation"/>
    <property type="match status" value="1"/>
</dbReference>
<dbReference type="InterPro" id="IPR012317">
    <property type="entry name" value="Poly(ADP-ribose)pol_cat_dom"/>
</dbReference>
<evidence type="ECO:0000256" key="2">
    <source>
        <dbReference type="SAM" id="MobiDB-lite"/>
    </source>
</evidence>
<sequence length="196" mass="21300">MCSFHHPAVRRAQRLKGDEALDALGESAESIAFAMADAWERSARGRRCGSGSSARGAGGGEVNEVFLFHGTTESAAEKIKTHDFRTSCPSRRTAPVSPARAKRRKRVDRINLAGSNAGTLYGRGIYLAENATKSDEYTHPGPNGVRHLLLCRVTLGRVFYSNTKDGTRDGPVLHLVFKLRVQGVTGVTAGRCRRCM</sequence>
<feature type="region of interest" description="Disordered" evidence="2">
    <location>
        <begin position="82"/>
        <end position="105"/>
    </location>
</feature>
<protein>
    <recommendedName>
        <fullName evidence="1">Poly [ADP-ribose] polymerase</fullName>
        <shortName evidence="1">PARP</shortName>
        <ecNumber evidence="1">2.4.2.-</ecNumber>
    </recommendedName>
</protein>
<gene>
    <name evidence="4" type="ORF">SCF082_LOCUS14162</name>
</gene>
<dbReference type="PROSITE" id="PS51059">
    <property type="entry name" value="PARP_CATALYTIC"/>
    <property type="match status" value="1"/>
</dbReference>
<name>A0ABP0JWB6_9DINO</name>
<dbReference type="EC" id="2.4.2.-" evidence="1"/>
<dbReference type="Proteomes" id="UP001642464">
    <property type="component" value="Unassembled WGS sequence"/>
</dbReference>
<keyword evidence="1" id="KW-0328">Glycosyltransferase</keyword>
<accession>A0ABP0JWB6</accession>
<evidence type="ECO:0000259" key="3">
    <source>
        <dbReference type="PROSITE" id="PS51059"/>
    </source>
</evidence>
<dbReference type="Pfam" id="PF00644">
    <property type="entry name" value="PARP"/>
    <property type="match status" value="1"/>
</dbReference>
<proteinExistence type="predicted"/>